<protein>
    <recommendedName>
        <fullName evidence="4">Sulfotransferase family protein</fullName>
    </recommendedName>
</protein>
<comment type="caution">
    <text evidence="2">The sequence shown here is derived from an EMBL/GenBank/DDBJ whole genome shotgun (WGS) entry which is preliminary data.</text>
</comment>
<dbReference type="PANTHER" id="PTHR12788">
    <property type="entry name" value="PROTEIN-TYROSINE SULFOTRANSFERASE 2"/>
    <property type="match status" value="1"/>
</dbReference>
<dbReference type="InterPro" id="IPR011990">
    <property type="entry name" value="TPR-like_helical_dom_sf"/>
</dbReference>
<dbReference type="Gene3D" id="3.40.50.300">
    <property type="entry name" value="P-loop containing nucleotide triphosphate hydrolases"/>
    <property type="match status" value="1"/>
</dbReference>
<dbReference type="Proteomes" id="UP001424741">
    <property type="component" value="Unassembled WGS sequence"/>
</dbReference>
<keyword evidence="3" id="KW-1185">Reference proteome</keyword>
<organism evidence="2 3">
    <name type="scientific">Rubritalea halochordaticola</name>
    <dbReference type="NCBI Taxonomy" id="714537"/>
    <lineage>
        <taxon>Bacteria</taxon>
        <taxon>Pseudomonadati</taxon>
        <taxon>Verrucomicrobiota</taxon>
        <taxon>Verrucomicrobiia</taxon>
        <taxon>Verrucomicrobiales</taxon>
        <taxon>Rubritaleaceae</taxon>
        <taxon>Rubritalea</taxon>
    </lineage>
</organism>
<dbReference type="Gene3D" id="1.25.40.10">
    <property type="entry name" value="Tetratricopeptide repeat domain"/>
    <property type="match status" value="1"/>
</dbReference>
<dbReference type="InterPro" id="IPR027417">
    <property type="entry name" value="P-loop_NTPase"/>
</dbReference>
<proteinExistence type="predicted"/>
<evidence type="ECO:0000256" key="1">
    <source>
        <dbReference type="ARBA" id="ARBA00022679"/>
    </source>
</evidence>
<dbReference type="InterPro" id="IPR026634">
    <property type="entry name" value="TPST-like"/>
</dbReference>
<evidence type="ECO:0000313" key="3">
    <source>
        <dbReference type="Proteomes" id="UP001424741"/>
    </source>
</evidence>
<reference evidence="2 3" key="1">
    <citation type="submission" date="2024-02" db="EMBL/GenBank/DDBJ databases">
        <title>Rubritalea halochordaticola NBRC 107102.</title>
        <authorList>
            <person name="Ichikawa N."/>
            <person name="Katano-Makiyama Y."/>
            <person name="Hidaka K."/>
        </authorList>
    </citation>
    <scope>NUCLEOTIDE SEQUENCE [LARGE SCALE GENOMIC DNA]</scope>
    <source>
        <strain evidence="2 3">NBRC 107102</strain>
    </source>
</reference>
<evidence type="ECO:0000313" key="2">
    <source>
        <dbReference type="EMBL" id="GAA5494783.1"/>
    </source>
</evidence>
<name>A0ABP9UWE6_9BACT</name>
<dbReference type="Pfam" id="PF14559">
    <property type="entry name" value="TPR_19"/>
    <property type="match status" value="1"/>
</dbReference>
<dbReference type="SUPFAM" id="SSF48452">
    <property type="entry name" value="TPR-like"/>
    <property type="match status" value="1"/>
</dbReference>
<dbReference type="EMBL" id="BAABRL010000002">
    <property type="protein sequence ID" value="GAA5494783.1"/>
    <property type="molecule type" value="Genomic_DNA"/>
</dbReference>
<sequence>MDSYYPQHFLLISIHVHKDQKTLAKAAKLASAGQFERALPLYNELVQKYPAQAELAMQLAKVLGLTGRWDDANEIHQIMLANSHGADEVKVRMARDLEERGDLRGALSVWRDLSQASMTHRQEGVFHTVRLLERLNEVDEALKLWGTFQMCAGVWGHSWLDGRLLMRRGGHSQAVDRFEKAYLQASGEFKLRCLSELVRANDRLEHYEDAWRWIQVLSEARQAEVDQFKKLPNLQPLGGHELPMLESVNEKDLAKGRQLIMMVGMPRSGTTLLAHQLHQRYELGLSEEYDYMKHLVDNVSFSSSKSRSPEGVKKRGAVSKYIDLYWEAQKQTGAFEGESADVPLLDKNPAMESLLPWVLALFPNVAIIWVERDPRDAWLSSVAMDAPVNPVSCWWQNPVDYGLWCQNLAESRELLEQALPEERFIRVAYRDLVSGNEKVLQRTASLLGLQARDETREAALVTSPSYVEVQQPVQDTRIDRWQKYRPFIKGDQLAAFDSLPEKLGIEA</sequence>
<accession>A0ABP9UWE6</accession>
<dbReference type="Pfam" id="PF13469">
    <property type="entry name" value="Sulfotransfer_3"/>
    <property type="match status" value="1"/>
</dbReference>
<dbReference type="SUPFAM" id="SSF52540">
    <property type="entry name" value="P-loop containing nucleoside triphosphate hydrolases"/>
    <property type="match status" value="1"/>
</dbReference>
<keyword evidence="1" id="KW-0808">Transferase</keyword>
<gene>
    <name evidence="2" type="ORF">Rhal01_00947</name>
</gene>
<evidence type="ECO:0008006" key="4">
    <source>
        <dbReference type="Google" id="ProtNLM"/>
    </source>
</evidence>
<dbReference type="PANTHER" id="PTHR12788:SF10">
    <property type="entry name" value="PROTEIN-TYROSINE SULFOTRANSFERASE"/>
    <property type="match status" value="1"/>
</dbReference>